<keyword evidence="3 6" id="KW-0812">Transmembrane</keyword>
<evidence type="ECO:0000256" key="6">
    <source>
        <dbReference type="SAM" id="Phobius"/>
    </source>
</evidence>
<comment type="subcellular location">
    <subcellularLocation>
        <location evidence="1">Membrane</location>
        <topology evidence="1">Multi-pass membrane protein</topology>
    </subcellularLocation>
</comment>
<feature type="transmembrane region" description="Helical" evidence="6">
    <location>
        <begin position="206"/>
        <end position="227"/>
    </location>
</feature>
<feature type="transmembrane region" description="Helical" evidence="6">
    <location>
        <begin position="233"/>
        <end position="260"/>
    </location>
</feature>
<evidence type="ECO:0000256" key="4">
    <source>
        <dbReference type="ARBA" id="ARBA00022989"/>
    </source>
</evidence>
<dbReference type="Proteomes" id="UP000322644">
    <property type="component" value="Chromosome"/>
</dbReference>
<evidence type="ECO:0000313" key="8">
    <source>
        <dbReference type="Proteomes" id="UP000322644"/>
    </source>
</evidence>
<feature type="transmembrane region" description="Helical" evidence="6">
    <location>
        <begin position="43"/>
        <end position="62"/>
    </location>
</feature>
<reference evidence="7 8" key="2">
    <citation type="submission" date="2019-09" db="EMBL/GenBank/DDBJ databases">
        <title>Taxonomic note: a critical rebuttal of the proposed division of the genus Arcobacter into six genera, emended descriptions of Arcobacter anaerophilus and the genus Arcobacter, and an assessment of genus-level boundaries for Epsilonproteobacteria using in silico genomic comparator tools.</title>
        <authorList>
            <person name="On S.L.W."/>
            <person name="Miller W.G."/>
            <person name="Biggs P."/>
            <person name="Cornelius A."/>
            <person name="Vandamme P."/>
        </authorList>
    </citation>
    <scope>NUCLEOTIDE SEQUENCE [LARGE SCALE GENOMIC DNA]</scope>
    <source>
        <strain evidence="7 8">CCUG 56899</strain>
    </source>
</reference>
<gene>
    <name evidence="7" type="ORF">APORC_1751</name>
</gene>
<comment type="similarity">
    <text evidence="2">Belongs to the autoinducer-2 exporter (AI-2E) (TC 2.A.86) family.</text>
</comment>
<dbReference type="PANTHER" id="PTHR21716">
    <property type="entry name" value="TRANSMEMBRANE PROTEIN"/>
    <property type="match status" value="1"/>
</dbReference>
<evidence type="ECO:0000256" key="2">
    <source>
        <dbReference type="ARBA" id="ARBA00009773"/>
    </source>
</evidence>
<dbReference type="KEGG" id="apoc:APORC_1751"/>
<protein>
    <submittedName>
        <fullName evidence="7">Putative autoinducer 2 (AI-2E family) transporter</fullName>
    </submittedName>
</protein>
<feature type="transmembrane region" description="Helical" evidence="6">
    <location>
        <begin position="300"/>
        <end position="324"/>
    </location>
</feature>
<organism evidence="7 8">
    <name type="scientific">Arcobacter porcinus</name>
    <dbReference type="NCBI Taxonomy" id="1935204"/>
    <lineage>
        <taxon>Bacteria</taxon>
        <taxon>Pseudomonadati</taxon>
        <taxon>Campylobacterota</taxon>
        <taxon>Epsilonproteobacteria</taxon>
        <taxon>Campylobacterales</taxon>
        <taxon>Arcobacteraceae</taxon>
        <taxon>Arcobacter</taxon>
    </lineage>
</organism>
<evidence type="ECO:0000256" key="5">
    <source>
        <dbReference type="ARBA" id="ARBA00023136"/>
    </source>
</evidence>
<dbReference type="InterPro" id="IPR002549">
    <property type="entry name" value="AI-2E-like"/>
</dbReference>
<evidence type="ECO:0000313" key="7">
    <source>
        <dbReference type="EMBL" id="QEP41316.1"/>
    </source>
</evidence>
<dbReference type="GO" id="GO:0055085">
    <property type="term" value="P:transmembrane transport"/>
    <property type="evidence" value="ECO:0007669"/>
    <property type="project" value="TreeGrafter"/>
</dbReference>
<evidence type="ECO:0000256" key="1">
    <source>
        <dbReference type="ARBA" id="ARBA00004141"/>
    </source>
</evidence>
<keyword evidence="4 6" id="KW-1133">Transmembrane helix</keyword>
<feature type="transmembrane region" description="Helical" evidence="6">
    <location>
        <begin position="149"/>
        <end position="172"/>
    </location>
</feature>
<dbReference type="PANTHER" id="PTHR21716:SF64">
    <property type="entry name" value="AI-2 TRANSPORT PROTEIN TQSA"/>
    <property type="match status" value="1"/>
</dbReference>
<dbReference type="Pfam" id="PF01594">
    <property type="entry name" value="AI-2E_transport"/>
    <property type="match status" value="1"/>
</dbReference>
<evidence type="ECO:0000256" key="3">
    <source>
        <dbReference type="ARBA" id="ARBA00022692"/>
    </source>
</evidence>
<dbReference type="EMBL" id="CP036246">
    <property type="protein sequence ID" value="QEP41316.1"/>
    <property type="molecule type" value="Genomic_DNA"/>
</dbReference>
<dbReference type="GO" id="GO:0016020">
    <property type="term" value="C:membrane"/>
    <property type="evidence" value="ECO:0007669"/>
    <property type="project" value="UniProtKB-SubCell"/>
</dbReference>
<accession>A0A5C2HEH4</accession>
<reference evidence="7 8" key="1">
    <citation type="submission" date="2019-09" db="EMBL/GenBank/DDBJ databases">
        <title>Complete genome sequencing of four Arcobacter species reveals a diverse suite of mobile elements.</title>
        <authorList>
            <person name="Miller W.G."/>
            <person name="Yee E."/>
            <person name="Bono J.L."/>
        </authorList>
    </citation>
    <scope>NUCLEOTIDE SEQUENCE [LARGE SCALE GENOMIC DNA]</scope>
    <source>
        <strain evidence="7 8">CCUG 56899</strain>
    </source>
</reference>
<proteinExistence type="inferred from homology"/>
<sequence>MILKNNSKGEYLQTANLKNYFFYLASFVIIMAGIKMASEIVIILFLAIFISIIFSSVLIFLQKKRIPKLISYIILILIVLTIGFILSYVINISLKDFLKNIPMYEDNLKHLVFNLINLLHNYGFELNIDRAVIMETLNISSFFGITKNLIGSISAFLSKFLLIIIGVAFILAESKSFQTKLKLIFRNDSNKINSFDLFSENIQKYFVVKTFTSFLTGLIIALMLIFFDVDYPILWGVLAMLFNFVPVVGSIIASIPAIILALMSLDILSVIWIITFYLIINISISNILEPKLMGKELGLSPLIIFFSLIFWGYILNIVGMFLAVPLTMSLKIAFDSNKNTRWLGILMSNLSSKRVKKVN</sequence>
<keyword evidence="5 6" id="KW-0472">Membrane</keyword>
<feature type="transmembrane region" description="Helical" evidence="6">
    <location>
        <begin position="267"/>
        <end position="288"/>
    </location>
</feature>
<feature type="transmembrane region" description="Helical" evidence="6">
    <location>
        <begin position="20"/>
        <end position="37"/>
    </location>
</feature>
<name>A0A5C2HEH4_9BACT</name>
<dbReference type="AlphaFoldDB" id="A0A5C2HEH4"/>
<feature type="transmembrane region" description="Helical" evidence="6">
    <location>
        <begin position="69"/>
        <end position="90"/>
    </location>
</feature>